<feature type="domain" description="EF-hand" evidence="2">
    <location>
        <begin position="29"/>
        <end position="64"/>
    </location>
</feature>
<dbReference type="AlphaFoldDB" id="A0A1Y5I8Q2"/>
<dbReference type="eggNOG" id="KOG0034">
    <property type="taxonomic scope" value="Eukaryota"/>
</dbReference>
<gene>
    <name evidence="3" type="ORF">BE221DRAFT_192467</name>
</gene>
<keyword evidence="1" id="KW-0106">Calcium</keyword>
<name>A0A1Y5I8Q2_OSTTA</name>
<dbReference type="PANTHER" id="PTHR46971:SF1">
    <property type="entry name" value="CALCINEURIN B SUBUNIT (PROTEIN PHOSPHATASE 2B REGULATORY SUBUNIT)-LIKE PROTEIN"/>
    <property type="match status" value="1"/>
</dbReference>
<reference evidence="3" key="1">
    <citation type="submission" date="2017-04" db="EMBL/GenBank/DDBJ databases">
        <title>Population genomics of picophytoplankton unveils novel chromosome hypervariability.</title>
        <authorList>
            <consortium name="DOE Joint Genome Institute"/>
            <person name="Blanc-Mathieu R."/>
            <person name="Krasovec M."/>
            <person name="Hebrard M."/>
            <person name="Yau S."/>
            <person name="Desgranges E."/>
            <person name="Martin J."/>
            <person name="Schackwitz W."/>
            <person name="Kuo A."/>
            <person name="Salin G."/>
            <person name="Donnadieu C."/>
            <person name="Desdevises Y."/>
            <person name="Sanchez-Ferandin S."/>
            <person name="Moreau H."/>
            <person name="Rivals E."/>
            <person name="Grigoriev I.V."/>
            <person name="Grimsley N."/>
            <person name="Eyre-Walker A."/>
            <person name="Piganeau G."/>
        </authorList>
    </citation>
    <scope>NUCLEOTIDE SEQUENCE [LARGE SCALE GENOMIC DNA]</scope>
    <source>
        <strain evidence="3">RCC 1115</strain>
    </source>
</reference>
<feature type="domain" description="EF-hand" evidence="2">
    <location>
        <begin position="93"/>
        <end position="128"/>
    </location>
</feature>
<organism evidence="3">
    <name type="scientific">Ostreococcus tauri</name>
    <name type="common">Marine green alga</name>
    <dbReference type="NCBI Taxonomy" id="70448"/>
    <lineage>
        <taxon>Eukaryota</taxon>
        <taxon>Viridiplantae</taxon>
        <taxon>Chlorophyta</taxon>
        <taxon>Mamiellophyceae</taxon>
        <taxon>Mamiellales</taxon>
        <taxon>Bathycoccaceae</taxon>
        <taxon>Ostreococcus</taxon>
    </lineage>
</organism>
<dbReference type="InterPro" id="IPR011992">
    <property type="entry name" value="EF-hand-dom_pair"/>
</dbReference>
<evidence type="ECO:0000313" key="3">
    <source>
        <dbReference type="EMBL" id="OUS45811.1"/>
    </source>
</evidence>
<dbReference type="PROSITE" id="PS50222">
    <property type="entry name" value="EF_HAND_2"/>
    <property type="match status" value="2"/>
</dbReference>
<dbReference type="SUPFAM" id="SSF47473">
    <property type="entry name" value="EF-hand"/>
    <property type="match status" value="1"/>
</dbReference>
<accession>A0A1Y5I8Q2</accession>
<dbReference type="Gene3D" id="1.10.238.10">
    <property type="entry name" value="EF-hand"/>
    <property type="match status" value="1"/>
</dbReference>
<dbReference type="InterPro" id="IPR018247">
    <property type="entry name" value="EF_Hand_1_Ca_BS"/>
</dbReference>
<dbReference type="PANTHER" id="PTHR46971">
    <property type="entry name" value="CALCINEURIN B SUBUNIT (PROTEIN PHOSPHATASE 2B REGULATORY SUBUNIT)-LIKE PROTEIN"/>
    <property type="match status" value="1"/>
</dbReference>
<dbReference type="PROSITE" id="PS00018">
    <property type="entry name" value="EF_HAND_1"/>
    <property type="match status" value="1"/>
</dbReference>
<sequence>MGLTASSLNLTQYDIEDVQQHCDGKFTSREIQALYARFRSLDKRHKGFLTEDELMAIPELAISPLAPRIVQMFQNQNFKDFVKMLSALSPRASRDDRLRFMFQCHDVDRDGEIARSDLETMTRHLVGSSVSEEDFNALMHRAFEDLRAMRAERADAREGSARGVAFDEFRRALSAVDRTLPTVRVPVDDDA</sequence>
<dbReference type="EMBL" id="KZ155785">
    <property type="protein sequence ID" value="OUS45811.1"/>
    <property type="molecule type" value="Genomic_DNA"/>
</dbReference>
<dbReference type="GO" id="GO:0005509">
    <property type="term" value="F:calcium ion binding"/>
    <property type="evidence" value="ECO:0007669"/>
    <property type="project" value="InterPro"/>
</dbReference>
<evidence type="ECO:0000256" key="1">
    <source>
        <dbReference type="ARBA" id="ARBA00022837"/>
    </source>
</evidence>
<evidence type="ECO:0000259" key="2">
    <source>
        <dbReference type="PROSITE" id="PS50222"/>
    </source>
</evidence>
<protein>
    <recommendedName>
        <fullName evidence="2">EF-hand domain-containing protein</fullName>
    </recommendedName>
</protein>
<dbReference type="Proteomes" id="UP000195557">
    <property type="component" value="Unassembled WGS sequence"/>
</dbReference>
<dbReference type="InterPro" id="IPR002048">
    <property type="entry name" value="EF_hand_dom"/>
</dbReference>
<proteinExistence type="predicted"/>